<dbReference type="Proteomes" id="UP000735302">
    <property type="component" value="Unassembled WGS sequence"/>
</dbReference>
<accession>A0AAV4CTG2</accession>
<name>A0AAV4CTG2_9GAST</name>
<comment type="caution">
    <text evidence="1">The sequence shown here is derived from an EMBL/GenBank/DDBJ whole genome shotgun (WGS) entry which is preliminary data.</text>
</comment>
<evidence type="ECO:0000313" key="1">
    <source>
        <dbReference type="EMBL" id="GFO35190.1"/>
    </source>
</evidence>
<evidence type="ECO:0000313" key="2">
    <source>
        <dbReference type="Proteomes" id="UP000735302"/>
    </source>
</evidence>
<keyword evidence="2" id="KW-1185">Reference proteome</keyword>
<dbReference type="AlphaFoldDB" id="A0AAV4CTG2"/>
<protein>
    <submittedName>
        <fullName evidence="1">Uncharacterized protein</fullName>
    </submittedName>
</protein>
<sequence length="73" mass="8411">MTTVNGRASNTSVSTRDRVKWKKTHFDQEKWDSKECQKNDMVWRFRIKNSGAICKKQCMKFLGVKGTVLASPS</sequence>
<gene>
    <name evidence="1" type="ORF">PoB_006169500</name>
</gene>
<dbReference type="EMBL" id="BLXT01006975">
    <property type="protein sequence ID" value="GFO35190.1"/>
    <property type="molecule type" value="Genomic_DNA"/>
</dbReference>
<reference evidence="1 2" key="1">
    <citation type="journal article" date="2021" name="Elife">
        <title>Chloroplast acquisition without the gene transfer in kleptoplastic sea slugs, Plakobranchus ocellatus.</title>
        <authorList>
            <person name="Maeda T."/>
            <person name="Takahashi S."/>
            <person name="Yoshida T."/>
            <person name="Shimamura S."/>
            <person name="Takaki Y."/>
            <person name="Nagai Y."/>
            <person name="Toyoda A."/>
            <person name="Suzuki Y."/>
            <person name="Arimoto A."/>
            <person name="Ishii H."/>
            <person name="Satoh N."/>
            <person name="Nishiyama T."/>
            <person name="Hasebe M."/>
            <person name="Maruyama T."/>
            <person name="Minagawa J."/>
            <person name="Obokata J."/>
            <person name="Shigenobu S."/>
        </authorList>
    </citation>
    <scope>NUCLEOTIDE SEQUENCE [LARGE SCALE GENOMIC DNA]</scope>
</reference>
<organism evidence="1 2">
    <name type="scientific">Plakobranchus ocellatus</name>
    <dbReference type="NCBI Taxonomy" id="259542"/>
    <lineage>
        <taxon>Eukaryota</taxon>
        <taxon>Metazoa</taxon>
        <taxon>Spiralia</taxon>
        <taxon>Lophotrochozoa</taxon>
        <taxon>Mollusca</taxon>
        <taxon>Gastropoda</taxon>
        <taxon>Heterobranchia</taxon>
        <taxon>Euthyneura</taxon>
        <taxon>Panpulmonata</taxon>
        <taxon>Sacoglossa</taxon>
        <taxon>Placobranchoidea</taxon>
        <taxon>Plakobranchidae</taxon>
        <taxon>Plakobranchus</taxon>
    </lineage>
</organism>
<proteinExistence type="predicted"/>